<dbReference type="AlphaFoldDB" id="X1FH43"/>
<dbReference type="EMBL" id="BARU01002480">
    <property type="protein sequence ID" value="GAH28714.1"/>
    <property type="molecule type" value="Genomic_DNA"/>
</dbReference>
<organism evidence="1">
    <name type="scientific">marine sediment metagenome</name>
    <dbReference type="NCBI Taxonomy" id="412755"/>
    <lineage>
        <taxon>unclassified sequences</taxon>
        <taxon>metagenomes</taxon>
        <taxon>ecological metagenomes</taxon>
    </lineage>
</organism>
<reference evidence="1" key="1">
    <citation type="journal article" date="2014" name="Front. Microbiol.">
        <title>High frequency of phylogenetically diverse reductive dehalogenase-homologous genes in deep subseafloor sedimentary metagenomes.</title>
        <authorList>
            <person name="Kawai M."/>
            <person name="Futagami T."/>
            <person name="Toyoda A."/>
            <person name="Takaki Y."/>
            <person name="Nishi S."/>
            <person name="Hori S."/>
            <person name="Arai W."/>
            <person name="Tsubouchi T."/>
            <person name="Morono Y."/>
            <person name="Uchiyama I."/>
            <person name="Ito T."/>
            <person name="Fujiyama A."/>
            <person name="Inagaki F."/>
            <person name="Takami H."/>
        </authorList>
    </citation>
    <scope>NUCLEOTIDE SEQUENCE</scope>
    <source>
        <strain evidence="1">Expedition CK06-06</strain>
    </source>
</reference>
<feature type="non-terminal residue" evidence="1">
    <location>
        <position position="1"/>
    </location>
</feature>
<accession>X1FH43</accession>
<evidence type="ECO:0000313" key="1">
    <source>
        <dbReference type="EMBL" id="GAH28714.1"/>
    </source>
</evidence>
<protein>
    <submittedName>
        <fullName evidence="1">Uncharacterized protein</fullName>
    </submittedName>
</protein>
<sequence>AAVAAECGYPLDFFSGMFLGQGGTTKNRV</sequence>
<proteinExistence type="predicted"/>
<gene>
    <name evidence="1" type="ORF">S03H2_05835</name>
</gene>
<comment type="caution">
    <text evidence="1">The sequence shown here is derived from an EMBL/GenBank/DDBJ whole genome shotgun (WGS) entry which is preliminary data.</text>
</comment>
<name>X1FH43_9ZZZZ</name>